<dbReference type="AlphaFoldDB" id="A0A2S0RDU0"/>
<reference evidence="1 2" key="1">
    <citation type="submission" date="2018-04" db="EMBL/GenBank/DDBJ databases">
        <title>Genome sequencing of Flavobacterium sp. HYN0048.</title>
        <authorList>
            <person name="Yi H."/>
            <person name="Baek C."/>
        </authorList>
    </citation>
    <scope>NUCLEOTIDE SEQUENCE [LARGE SCALE GENOMIC DNA]</scope>
    <source>
        <strain evidence="1 2">HYN0048</strain>
    </source>
</reference>
<sequence length="276" mass="30546">MSNIHKNLKYLLLFVLAISMGGCEDVVHADLNTAAPRLVIDASIDWVKGTDGSLQKIKLTTTTGFYDAEVPIVSNAEVHISNSSNVVFEFVENPGTGEYVCDHFVPQIAETYKLTVITGGQTYVATEKLFAAPDIESVAQNNDGGVSGSDIELKFFFRDNGAEDNFYLTSFQTNITIFPDYDAYDDEFFQGNQIYGFYLNEGLKAGDQTTFSVYGVSERYMNYMSILIGIIDDGGSPWSAPPTNVRGNLVNETDSKNFALGYFRLSEVSRMDYTVQ</sequence>
<protein>
    <submittedName>
        <fullName evidence="1">DUF4249 domain-containing protein</fullName>
    </submittedName>
</protein>
<dbReference type="EMBL" id="CP028811">
    <property type="protein sequence ID" value="AWA29836.1"/>
    <property type="molecule type" value="Genomic_DNA"/>
</dbReference>
<dbReference type="Proteomes" id="UP000244193">
    <property type="component" value="Chromosome"/>
</dbReference>
<evidence type="ECO:0000313" key="1">
    <source>
        <dbReference type="EMBL" id="AWA29836.1"/>
    </source>
</evidence>
<organism evidence="1 2">
    <name type="scientific">Flavobacterium magnum</name>
    <dbReference type="NCBI Taxonomy" id="2162713"/>
    <lineage>
        <taxon>Bacteria</taxon>
        <taxon>Pseudomonadati</taxon>
        <taxon>Bacteroidota</taxon>
        <taxon>Flavobacteriia</taxon>
        <taxon>Flavobacteriales</taxon>
        <taxon>Flavobacteriaceae</taxon>
        <taxon>Flavobacterium</taxon>
    </lineage>
</organism>
<name>A0A2S0RDU0_9FLAO</name>
<evidence type="ECO:0000313" key="2">
    <source>
        <dbReference type="Proteomes" id="UP000244193"/>
    </source>
</evidence>
<dbReference type="KEGG" id="fmg:HYN48_06950"/>
<keyword evidence="2" id="KW-1185">Reference proteome</keyword>
<dbReference type="OrthoDB" id="1430047at2"/>
<dbReference type="InterPro" id="IPR025345">
    <property type="entry name" value="DUF4249"/>
</dbReference>
<dbReference type="Pfam" id="PF14054">
    <property type="entry name" value="DUF4249"/>
    <property type="match status" value="1"/>
</dbReference>
<dbReference type="PROSITE" id="PS51257">
    <property type="entry name" value="PROKAR_LIPOPROTEIN"/>
    <property type="match status" value="1"/>
</dbReference>
<dbReference type="RefSeq" id="WP_108370420.1">
    <property type="nucleotide sequence ID" value="NZ_CP028811.1"/>
</dbReference>
<gene>
    <name evidence="1" type="ORF">HYN48_06950</name>
</gene>
<proteinExistence type="predicted"/>
<accession>A0A2S0RDU0</accession>